<dbReference type="AlphaFoldDB" id="A0A919JDD6"/>
<organism evidence="1 2">
    <name type="scientific">Actinoplanes nipponensis</name>
    <dbReference type="NCBI Taxonomy" id="135950"/>
    <lineage>
        <taxon>Bacteria</taxon>
        <taxon>Bacillati</taxon>
        <taxon>Actinomycetota</taxon>
        <taxon>Actinomycetes</taxon>
        <taxon>Micromonosporales</taxon>
        <taxon>Micromonosporaceae</taxon>
        <taxon>Actinoplanes</taxon>
    </lineage>
</organism>
<comment type="caution">
    <text evidence="1">The sequence shown here is derived from an EMBL/GenBank/DDBJ whole genome shotgun (WGS) entry which is preliminary data.</text>
</comment>
<evidence type="ECO:0008006" key="3">
    <source>
        <dbReference type="Google" id="ProtNLM"/>
    </source>
</evidence>
<name>A0A919JDD6_9ACTN</name>
<gene>
    <name evidence="1" type="ORF">Ani05nite_22070</name>
</gene>
<keyword evidence="2" id="KW-1185">Reference proteome</keyword>
<dbReference type="Proteomes" id="UP000647172">
    <property type="component" value="Unassembled WGS sequence"/>
</dbReference>
<accession>A0A919JDD6</accession>
<evidence type="ECO:0000313" key="1">
    <source>
        <dbReference type="EMBL" id="GIE48673.1"/>
    </source>
</evidence>
<dbReference type="RefSeq" id="WP_203767458.1">
    <property type="nucleotide sequence ID" value="NZ_BAAAYJ010000030.1"/>
</dbReference>
<dbReference type="EMBL" id="BOMQ01000026">
    <property type="protein sequence ID" value="GIE48673.1"/>
    <property type="molecule type" value="Genomic_DNA"/>
</dbReference>
<proteinExistence type="predicted"/>
<protein>
    <recommendedName>
        <fullName evidence="3">Tn3 transposase DDE domain-containing protein</fullName>
    </recommendedName>
</protein>
<sequence>MLDADVARHSPYVRHHIRVHGHYTFTLPDLGGRTYRPLRDPAAGDDE</sequence>
<evidence type="ECO:0000313" key="2">
    <source>
        <dbReference type="Proteomes" id="UP000647172"/>
    </source>
</evidence>
<reference evidence="1" key="1">
    <citation type="submission" date="2021-01" db="EMBL/GenBank/DDBJ databases">
        <title>Whole genome shotgun sequence of Actinoplanes nipponensis NBRC 14063.</title>
        <authorList>
            <person name="Komaki H."/>
            <person name="Tamura T."/>
        </authorList>
    </citation>
    <scope>NUCLEOTIDE SEQUENCE</scope>
    <source>
        <strain evidence="1">NBRC 14063</strain>
    </source>
</reference>